<keyword evidence="2" id="KW-1185">Reference proteome</keyword>
<organism evidence="1 2">
    <name type="scientific">Paraburkholderia sartisoli</name>
    <dbReference type="NCBI Taxonomy" id="83784"/>
    <lineage>
        <taxon>Bacteria</taxon>
        <taxon>Pseudomonadati</taxon>
        <taxon>Pseudomonadota</taxon>
        <taxon>Betaproteobacteria</taxon>
        <taxon>Burkholderiales</taxon>
        <taxon>Burkholderiaceae</taxon>
        <taxon>Paraburkholderia</taxon>
    </lineage>
</organism>
<dbReference type="PANTHER" id="PTHR40455:SF1">
    <property type="entry name" value="ANTITOXIN HIGA"/>
    <property type="match status" value="1"/>
</dbReference>
<name>A0A1H4E5T8_9BURK</name>
<evidence type="ECO:0000313" key="1">
    <source>
        <dbReference type="EMBL" id="SEA79930.1"/>
    </source>
</evidence>
<dbReference type="STRING" id="83784.SAMN05192564_103134"/>
<sequence length="120" mass="13499">MEIRPLHNEEDYRAALAKVSVLVDLDPEQGTPEGDELEVLGVLVERYEQERFPLERPDPIEAIRFRMEQGGLSVTDMKPYIGPANRVYEVLSGARPLSLAMIRRLHEGLHIPAEVLIGVA</sequence>
<proteinExistence type="predicted"/>
<gene>
    <name evidence="1" type="ORF">SAMN05192564_103134</name>
</gene>
<reference evidence="2" key="1">
    <citation type="submission" date="2016-10" db="EMBL/GenBank/DDBJ databases">
        <authorList>
            <person name="Varghese N."/>
            <person name="Submissions S."/>
        </authorList>
    </citation>
    <scope>NUCLEOTIDE SEQUENCE [LARGE SCALE GENOMIC DNA]</scope>
    <source>
        <strain evidence="2">LMG 24000</strain>
    </source>
</reference>
<dbReference type="EMBL" id="FNRQ01000003">
    <property type="protein sequence ID" value="SEA79930.1"/>
    <property type="molecule type" value="Genomic_DNA"/>
</dbReference>
<dbReference type="RefSeq" id="WP_090533158.1">
    <property type="nucleotide sequence ID" value="NZ_FNRQ01000003.1"/>
</dbReference>
<dbReference type="AlphaFoldDB" id="A0A1H4E5T8"/>
<dbReference type="InterPro" id="IPR039060">
    <property type="entry name" value="Antitox_HigA"/>
</dbReference>
<dbReference type="GO" id="GO:0001046">
    <property type="term" value="F:core promoter sequence-specific DNA binding"/>
    <property type="evidence" value="ECO:0007669"/>
    <property type="project" value="TreeGrafter"/>
</dbReference>
<accession>A0A1H4E5T8</accession>
<dbReference type="Proteomes" id="UP000198638">
    <property type="component" value="Unassembled WGS sequence"/>
</dbReference>
<protein>
    <submittedName>
        <fullName evidence="1">HTH-type transcriptional regulator / antitoxin HigA</fullName>
    </submittedName>
</protein>
<dbReference type="GO" id="GO:0006355">
    <property type="term" value="P:regulation of DNA-templated transcription"/>
    <property type="evidence" value="ECO:0007669"/>
    <property type="project" value="InterPro"/>
</dbReference>
<dbReference type="PANTHER" id="PTHR40455">
    <property type="entry name" value="ANTITOXIN HIGA"/>
    <property type="match status" value="1"/>
</dbReference>
<evidence type="ECO:0000313" key="2">
    <source>
        <dbReference type="Proteomes" id="UP000198638"/>
    </source>
</evidence>
<dbReference type="OrthoDB" id="9796786at2"/>